<dbReference type="EMBL" id="CYGY02000059">
    <property type="protein sequence ID" value="SIT47748.1"/>
    <property type="molecule type" value="Genomic_DNA"/>
</dbReference>
<evidence type="ECO:0000313" key="2">
    <source>
        <dbReference type="Proteomes" id="UP000195569"/>
    </source>
</evidence>
<dbReference type="AlphaFoldDB" id="A0A1N7SK51"/>
<reference evidence="1" key="1">
    <citation type="submission" date="2016-12" db="EMBL/GenBank/DDBJ databases">
        <authorList>
            <person name="Moulin L."/>
        </authorList>
    </citation>
    <scope>NUCLEOTIDE SEQUENCE [LARGE SCALE GENOMIC DNA]</scope>
    <source>
        <strain evidence="1">STM 7183</strain>
    </source>
</reference>
<protein>
    <submittedName>
        <fullName evidence="1">Uncharacterized protein</fullName>
    </submittedName>
</protein>
<gene>
    <name evidence="1" type="ORF">BN2476_590120</name>
</gene>
<keyword evidence="2" id="KW-1185">Reference proteome</keyword>
<proteinExistence type="predicted"/>
<name>A0A1N7SK51_9BURK</name>
<evidence type="ECO:0000313" key="1">
    <source>
        <dbReference type="EMBL" id="SIT47748.1"/>
    </source>
</evidence>
<organism evidence="1 2">
    <name type="scientific">Paraburkholderia piptadeniae</name>
    <dbReference type="NCBI Taxonomy" id="1701573"/>
    <lineage>
        <taxon>Bacteria</taxon>
        <taxon>Pseudomonadati</taxon>
        <taxon>Pseudomonadota</taxon>
        <taxon>Betaproteobacteria</taxon>
        <taxon>Burkholderiales</taxon>
        <taxon>Burkholderiaceae</taxon>
        <taxon>Paraburkholderia</taxon>
    </lineage>
</organism>
<accession>A0A1N7SK51</accession>
<sequence>MLGLWLGFGNRRSGGARVKYPLSPICLLTQTTRLRKRYSWCSLRGFVEAYVTPHSRWRSR</sequence>
<dbReference type="Proteomes" id="UP000195569">
    <property type="component" value="Unassembled WGS sequence"/>
</dbReference>
<comment type="caution">
    <text evidence="1">The sequence shown here is derived from an EMBL/GenBank/DDBJ whole genome shotgun (WGS) entry which is preliminary data.</text>
</comment>